<dbReference type="EMBL" id="KU577584">
    <property type="protein sequence ID" value="ANN85814.1"/>
    <property type="molecule type" value="Genomic_DNA"/>
</dbReference>
<evidence type="ECO:0000313" key="8">
    <source>
        <dbReference type="EMBL" id="ANN85813.1"/>
    </source>
</evidence>
<feature type="compositionally biased region" description="Low complexity" evidence="3">
    <location>
        <begin position="1086"/>
        <end position="1126"/>
    </location>
</feature>
<evidence type="ECO:0000256" key="1">
    <source>
        <dbReference type="ARBA" id="ARBA00007914"/>
    </source>
</evidence>
<evidence type="ECO:0000313" key="9">
    <source>
        <dbReference type="EMBL" id="ANN85814.1"/>
    </source>
</evidence>
<gene>
    <name evidence="6" type="primary">gapA</name>
    <name evidence="10" type="ORF">BAY36_03265</name>
</gene>
<sequence length="1126" mass="121694">MKKLIFKLSVGITPLALIGLGSFGLAVSGAKPNNLKPINQVGEMNSQGQSNLLEKARRWRNSNFTSLSIDGTNPGALVLTGSKSISRIDLYGNVIWTFDPGNTNDLTGKVGFYDANNRLTAFSGDVPFNVSDLSSKTVVEATQDQEDPNVFYLLLIPDAAVQQEQKTKDQVFENYFMSDAPAAGDASVQAGGDASSSGGAGTGGGAAGGSAGAPAAASSTARLVEEGNGAGMGTMTPATSTSETVIDYNSDQNKIPKPKTLLDSSESSESINGGRTYANINTQKNLQGVIVKVNENLFNSENPFAVENMAFIKPKDMVDNYPSTWTQPTVNNKMTNVLQFYKHDNPNPVNNRFYRAKYYPKRLETQTTTPLIDSSFSPYEHPEWYEGNQFVMPWMQYITNLGGLYAKDGMVYLFGGNGTWVNNESALSIGVFRTKFENRTAETSGNTKTVGYPYGILLSAISFDATRNGLALAPASLGQDVGYHFVPRLAVGGVSSPRGANGNIFLGSAITWGTNGGNFLDTKWHSPAVIEDAPTAFITVNSSGAVVNNSGSSSTPTANPTMAMNGNESIPYRWTNSYDYNSVRFAALISKPAGGNTKQVESLFTTALKLDTLNSLPDKFTQENNIFFSYAMLDGRQWSLGTRKDSTWLTTNTINNFTYNTQQQLASTAAGENANPRNILNALTTAKGFDRRDIGNVVYTYSNNTNKFTYYYQVGGAITTWPEVQVNYKTSANITYYNLTRTDFGSVRSETQDANTVSSKLNGAYLSSTGDSGWYNGSIYVKQANFTPSSQGYTWQDFKGLTTTASNAVISNWTKAGYSIRPDDDTVFNVSKIPFEKEITAAVNVRSLDSYYVQLNGETSVNTVARVSPDSSALALNPNRITNPLMNRDNVIGQGAFISRNDIPSSFFENKINDIVTTEADGKEVLDSKYINSIYRYTPPQNNPDIRLRLLVIDRSRATNDFIKLLPQVLVDGEYVAVPQANSVFVSDQEFTGFDALPGYVLPVAISIPIIIIALALALGLGIGIPMSQNRKMLKQGFAISNKKVDILTTAVGSVFKQIINRTSVTNIKKTPQMLQANKKDGASQPSKPSAPAAKKPAGPTKPSAPGAKPTAPAKPKAPAPTKKIE</sequence>
<evidence type="ECO:0000313" key="10">
    <source>
        <dbReference type="EMBL" id="OBU78441.1"/>
    </source>
</evidence>
<dbReference type="EMBL" id="KU577583">
    <property type="protein sequence ID" value="ANN85813.1"/>
    <property type="molecule type" value="Genomic_DNA"/>
</dbReference>
<evidence type="ECO:0000256" key="4">
    <source>
        <dbReference type="SAM" id="Phobius"/>
    </source>
</evidence>
<accession>A0A1A6Z2F3</accession>
<evidence type="ECO:0000313" key="6">
    <source>
        <dbReference type="EMBL" id="ANN85811.1"/>
    </source>
</evidence>
<keyword evidence="4" id="KW-0472">Membrane</keyword>
<dbReference type="AlphaFoldDB" id="A0A1A6Z2F3"/>
<keyword evidence="4" id="KW-1133">Transmembrane helix</keyword>
<reference evidence="6" key="1">
    <citation type="submission" date="2016-01" db="EMBL/GenBank/DDBJ databases">
        <title>Identification of strain-specific sequences that distinguish field isolates from a Mycoplasma gallisepticum vaccine strain.</title>
        <authorList>
            <person name="Ricketts C."/>
            <person name="Pickler L."/>
            <person name="Maurer J.J."/>
            <person name="Ayyampalayam S."/>
            <person name="Garcia M."/>
            <person name="Ferguson-Noel N."/>
        </authorList>
    </citation>
    <scope>NUCLEOTIDE SEQUENCE</scope>
    <source>
        <strain evidence="6">K5322C-13</strain>
        <strain evidence="9">K6112B-8</strain>
        <strain evidence="8">K6208B-10</strain>
        <strain evidence="7">K6216D</strain>
    </source>
</reference>
<dbReference type="EMBL" id="MAGQ01000010">
    <property type="protein sequence ID" value="OBU78441.1"/>
    <property type="molecule type" value="Genomic_DNA"/>
</dbReference>
<dbReference type="Pfam" id="PF12378">
    <property type="entry name" value="P1_N"/>
    <property type="match status" value="1"/>
</dbReference>
<organism evidence="6">
    <name type="scientific">Mycoplasmoides gallisepticum</name>
    <name type="common">Mycoplasma gallisepticum</name>
    <dbReference type="NCBI Taxonomy" id="2096"/>
    <lineage>
        <taxon>Bacteria</taxon>
        <taxon>Bacillati</taxon>
        <taxon>Mycoplasmatota</taxon>
        <taxon>Mycoplasmoidales</taxon>
        <taxon>Mycoplasmoidaceae</taxon>
        <taxon>Mycoplasmoides</taxon>
    </lineage>
</organism>
<evidence type="ECO:0000313" key="7">
    <source>
        <dbReference type="EMBL" id="ANN85812.1"/>
    </source>
</evidence>
<protein>
    <recommendedName>
        <fullName evidence="2">Adhesin P1</fullName>
    </recommendedName>
</protein>
<dbReference type="InterPro" id="IPR022116">
    <property type="entry name" value="P1_N"/>
</dbReference>
<keyword evidence="4" id="KW-0812">Transmembrane</keyword>
<feature type="region of interest" description="Disordered" evidence="3">
    <location>
        <begin position="247"/>
        <end position="270"/>
    </location>
</feature>
<evidence type="ECO:0000256" key="2">
    <source>
        <dbReference type="NCBIfam" id="TIGR03839"/>
    </source>
</evidence>
<evidence type="ECO:0000313" key="11">
    <source>
        <dbReference type="Proteomes" id="UP000092188"/>
    </source>
</evidence>
<dbReference type="RefSeq" id="WP_065165152.1">
    <property type="nucleotide sequence ID" value="NZ_MADW01000027.1"/>
</dbReference>
<feature type="compositionally biased region" description="Low complexity" evidence="3">
    <location>
        <begin position="184"/>
        <end position="197"/>
    </location>
</feature>
<dbReference type="EMBL" id="KU577581">
    <property type="protein sequence ID" value="ANN85811.1"/>
    <property type="molecule type" value="Genomic_DNA"/>
</dbReference>
<comment type="similarity">
    <text evidence="1">Belongs to the adhesin P1 family.</text>
</comment>
<name>A0A1A6Z2F3_MYCGL</name>
<dbReference type="Proteomes" id="UP000092188">
    <property type="component" value="Unassembled WGS sequence"/>
</dbReference>
<feature type="transmembrane region" description="Helical" evidence="4">
    <location>
        <begin position="1000"/>
        <end position="1025"/>
    </location>
</feature>
<dbReference type="EMBL" id="KU577582">
    <property type="protein sequence ID" value="ANN85812.1"/>
    <property type="molecule type" value="Genomic_DNA"/>
</dbReference>
<feature type="domain" description="Adhesin P1 N-terminal" evidence="5">
    <location>
        <begin position="61"/>
        <end position="493"/>
    </location>
</feature>
<feature type="region of interest" description="Disordered" evidence="3">
    <location>
        <begin position="184"/>
        <end position="220"/>
    </location>
</feature>
<evidence type="ECO:0000259" key="5">
    <source>
        <dbReference type="Pfam" id="PF12378"/>
    </source>
</evidence>
<proteinExistence type="inferred from homology"/>
<feature type="region of interest" description="Disordered" evidence="3">
    <location>
        <begin position="1070"/>
        <end position="1126"/>
    </location>
</feature>
<evidence type="ECO:0000256" key="3">
    <source>
        <dbReference type="SAM" id="MobiDB-lite"/>
    </source>
</evidence>
<dbReference type="NCBIfam" id="TIGR03839">
    <property type="entry name" value="termin_org_P1"/>
    <property type="match status" value="1"/>
</dbReference>
<reference evidence="10 11" key="2">
    <citation type="submission" date="2016-06" db="EMBL/GenBank/DDBJ databases">
        <authorList>
            <person name="Ricketts C."/>
            <person name="Pickler L."/>
            <person name="Maurer J."/>
            <person name="Ayyampalayam S."/>
            <person name="Garcia M."/>
            <person name="Ferguson-Noel N.M."/>
        </authorList>
    </citation>
    <scope>NUCLEOTIDE SEQUENCE [LARGE SCALE GENOMIC DNA]</scope>
    <source>
        <strain evidence="10 11">K6356</strain>
    </source>
</reference>
<dbReference type="InterPro" id="IPR022400">
    <property type="entry name" value="Adhesin_P1"/>
</dbReference>
<feature type="compositionally biased region" description="Gly residues" evidence="3">
    <location>
        <begin position="198"/>
        <end position="211"/>
    </location>
</feature>